<dbReference type="AlphaFoldDB" id="A0A6I4UE56"/>
<evidence type="ECO:0000313" key="2">
    <source>
        <dbReference type="EMBL" id="MXP37190.1"/>
    </source>
</evidence>
<evidence type="ECO:0000313" key="1">
    <source>
        <dbReference type="EMBL" id="MBB3775184.1"/>
    </source>
</evidence>
<evidence type="ECO:0000313" key="3">
    <source>
        <dbReference type="Proteomes" id="UP000430021"/>
    </source>
</evidence>
<accession>A0A6I4UE56</accession>
<dbReference type="EMBL" id="JACICE010000001">
    <property type="protein sequence ID" value="MBB3775184.1"/>
    <property type="molecule type" value="Genomic_DNA"/>
</dbReference>
<dbReference type="Proteomes" id="UP000548685">
    <property type="component" value="Unassembled WGS sequence"/>
</dbReference>
<dbReference type="Proteomes" id="UP000430021">
    <property type="component" value="Unassembled WGS sequence"/>
</dbReference>
<dbReference type="OrthoDB" id="7456251at2"/>
<name>A0A6I4UE56_9SPHN</name>
<reference evidence="1 4" key="2">
    <citation type="submission" date="2020-08" db="EMBL/GenBank/DDBJ databases">
        <title>Genomic Encyclopedia of Type Strains, Phase IV (KMG-IV): sequencing the most valuable type-strain genomes for metagenomic binning, comparative biology and taxonomic classification.</title>
        <authorList>
            <person name="Goeker M."/>
        </authorList>
    </citation>
    <scope>NUCLEOTIDE SEQUENCE [LARGE SCALE GENOMIC DNA]</scope>
    <source>
        <strain evidence="1 4">DSM 8510</strain>
    </source>
</reference>
<protein>
    <submittedName>
        <fullName evidence="2">Uncharacterized protein</fullName>
    </submittedName>
</protein>
<proteinExistence type="predicted"/>
<organism evidence="2 3">
    <name type="scientific">Erythrobacter ramosus</name>
    <dbReference type="NCBI Taxonomy" id="35811"/>
    <lineage>
        <taxon>Bacteria</taxon>
        <taxon>Pseudomonadati</taxon>
        <taxon>Pseudomonadota</taxon>
        <taxon>Alphaproteobacteria</taxon>
        <taxon>Sphingomonadales</taxon>
        <taxon>Erythrobacteraceae</taxon>
        <taxon>Erythrobacter/Porphyrobacter group</taxon>
        <taxon>Erythrobacter</taxon>
    </lineage>
</organism>
<evidence type="ECO:0000313" key="4">
    <source>
        <dbReference type="Proteomes" id="UP000548685"/>
    </source>
</evidence>
<keyword evidence="4" id="KW-1185">Reference proteome</keyword>
<sequence length="304" mass="33592">MKIFRSIDIDETVFTATNAVETVALWNAGTTYAVDAEARSDTTHRIYRSLQASNTNHDPEVDVDPESGLGEWWQDVGPTNAWAMFDPVNLTQTSVADGIAVTLEPSGLVNAIALFNLEASSVTVTITDDDAGEVYNETFDLISTGNVGDDFYAWCFEPIIRRTDLHVENLPAYLGAQVDIAIDNPGGMARCGNCVAGAQRQLGETAWGFETGNISYSRRIEDDFGNIKLVRRPSRKRASFQVLVRRAFRDEVSRLLDLYESEPIVFIGTGQFAATIIYGFYTRYDLRGDNVPESTLSITIEGFV</sequence>
<dbReference type="RefSeq" id="WP_160759347.1">
    <property type="nucleotide sequence ID" value="NZ_BAAADZ010000002.1"/>
</dbReference>
<reference evidence="2 3" key="1">
    <citation type="submission" date="2019-12" db="EMBL/GenBank/DDBJ databases">
        <title>Genomic-based taxomic classification of the family Erythrobacteraceae.</title>
        <authorList>
            <person name="Xu L."/>
        </authorList>
    </citation>
    <scope>NUCLEOTIDE SEQUENCE [LARGE SCALE GENOMIC DNA]</scope>
    <source>
        <strain evidence="2 3">JCM 10282</strain>
    </source>
</reference>
<dbReference type="EMBL" id="WTYB01000001">
    <property type="protein sequence ID" value="MXP37190.1"/>
    <property type="molecule type" value="Genomic_DNA"/>
</dbReference>
<gene>
    <name evidence="1" type="ORF">FHS52_001127</name>
    <name evidence="2" type="ORF">GRI59_01010</name>
</gene>
<comment type="caution">
    <text evidence="2">The sequence shown here is derived from an EMBL/GenBank/DDBJ whole genome shotgun (WGS) entry which is preliminary data.</text>
</comment>